<sequence length="487" mass="53417">MKTLHKSWGSKHVFDPGKKTEDTNGAGLQIVRLAPGDGLVTVDWMMLVASENVLPLRYELTVGLKGGDEISAHPVADGEMSFTVSGLVNGENYAVRVIAYAAGSNTVVSESLERLVRPGIVPGTVVNYIHPDDDAYQFSGHYAASPSIAQLPDGGLVASHDIFGDRGSGQSLSKIFRSDDGGKTWRFLTDVFPCFWGKLFVLRGSLYMLAASTEYGSLLIGRSDDGGETWSEPTVLITPDDWQIPGGIHKAPVPVVVHQGRVWSAVEFGTWDNLRFDAGVVSAPVEADLLDKEQWTVTPFLPYDRHWQGTVANCKTAVLIEGNVVVTPAGGLVNVLRYNTIEGDSAIGRAVVLDVNLEQPDSALAFREVIDFPGSQTKFAIHYDGQTGHYLSLGNRVTTNNGAQRNILALTKSSNLLDWSFVIDVLNYEENGWYEDRSKTAFQYVDWLIDGEDILFLSRTAINGAKNFHDANHLTFHRIEQFRKLLS</sequence>
<evidence type="ECO:0000313" key="3">
    <source>
        <dbReference type="Proteomes" id="UP000276128"/>
    </source>
</evidence>
<dbReference type="EMBL" id="RXHU01000015">
    <property type="protein sequence ID" value="RTE10851.1"/>
    <property type="molecule type" value="Genomic_DNA"/>
</dbReference>
<dbReference type="SUPFAM" id="SSF49265">
    <property type="entry name" value="Fibronectin type III"/>
    <property type="match status" value="1"/>
</dbReference>
<feature type="region of interest" description="Disordered" evidence="1">
    <location>
        <begin position="1"/>
        <end position="20"/>
    </location>
</feature>
<dbReference type="InterPro" id="IPR036278">
    <property type="entry name" value="Sialidase_sf"/>
</dbReference>
<dbReference type="AlphaFoldDB" id="A0A3S0AE58"/>
<dbReference type="SUPFAM" id="SSF50939">
    <property type="entry name" value="Sialidases"/>
    <property type="match status" value="1"/>
</dbReference>
<dbReference type="InterPro" id="IPR003961">
    <property type="entry name" value="FN3_dom"/>
</dbReference>
<dbReference type="CDD" id="cd00063">
    <property type="entry name" value="FN3"/>
    <property type="match status" value="1"/>
</dbReference>
<dbReference type="OrthoDB" id="9021327at2"/>
<dbReference type="Proteomes" id="UP000276128">
    <property type="component" value="Unassembled WGS sequence"/>
</dbReference>
<accession>A0A3S0AE58</accession>
<proteinExistence type="predicted"/>
<protein>
    <submittedName>
        <fullName evidence="2">Exo-alpha-sialidase</fullName>
    </submittedName>
</protein>
<evidence type="ECO:0000313" key="2">
    <source>
        <dbReference type="EMBL" id="RTE10851.1"/>
    </source>
</evidence>
<keyword evidence="3" id="KW-1185">Reference proteome</keyword>
<dbReference type="InterPro" id="IPR036116">
    <property type="entry name" value="FN3_sf"/>
</dbReference>
<name>A0A3S0AE58_9BACL</name>
<dbReference type="Gene3D" id="2.120.10.10">
    <property type="match status" value="1"/>
</dbReference>
<gene>
    <name evidence="2" type="ORF">EJQ19_06205</name>
</gene>
<organism evidence="2 3">
    <name type="scientific">Paenibacillus whitsoniae</name>
    <dbReference type="NCBI Taxonomy" id="2496558"/>
    <lineage>
        <taxon>Bacteria</taxon>
        <taxon>Bacillati</taxon>
        <taxon>Bacillota</taxon>
        <taxon>Bacilli</taxon>
        <taxon>Bacillales</taxon>
        <taxon>Paenibacillaceae</taxon>
        <taxon>Paenibacillus</taxon>
    </lineage>
</organism>
<dbReference type="CDD" id="cd15482">
    <property type="entry name" value="Sialidase_non-viral"/>
    <property type="match status" value="1"/>
</dbReference>
<comment type="caution">
    <text evidence="2">The sequence shown here is derived from an EMBL/GenBank/DDBJ whole genome shotgun (WGS) entry which is preliminary data.</text>
</comment>
<reference evidence="2 3" key="1">
    <citation type="submission" date="2018-12" db="EMBL/GenBank/DDBJ databases">
        <title>Bacillus ochoae sp. nov., Paenibacillus whitsoniae sp. nov., Paenibacillus spiritus sp. nov. Isolated from the Mars Exploration Rover during spacecraft assembly.</title>
        <authorList>
            <person name="Seuylemezian A."/>
            <person name="Vaishampayan P."/>
        </authorList>
    </citation>
    <scope>NUCLEOTIDE SEQUENCE [LARGE SCALE GENOMIC DNA]</scope>
    <source>
        <strain evidence="2 3">MER 54</strain>
    </source>
</reference>
<dbReference type="RefSeq" id="WP_126140314.1">
    <property type="nucleotide sequence ID" value="NZ_RXHU01000015.1"/>
</dbReference>
<evidence type="ECO:0000256" key="1">
    <source>
        <dbReference type="SAM" id="MobiDB-lite"/>
    </source>
</evidence>